<keyword evidence="1" id="KW-0808">Transferase</keyword>
<dbReference type="InterPro" id="IPR050832">
    <property type="entry name" value="Bact_Acetyltransf"/>
</dbReference>
<dbReference type="Pfam" id="PF13673">
    <property type="entry name" value="Acetyltransf_10"/>
    <property type="match status" value="1"/>
</dbReference>
<name>A0ABP6RGU1_9MICC</name>
<evidence type="ECO:0000259" key="3">
    <source>
        <dbReference type="PROSITE" id="PS51186"/>
    </source>
</evidence>
<dbReference type="Gene3D" id="3.40.630.30">
    <property type="match status" value="1"/>
</dbReference>
<evidence type="ECO:0000313" key="4">
    <source>
        <dbReference type="EMBL" id="GAA3287648.1"/>
    </source>
</evidence>
<keyword evidence="5" id="KW-1185">Reference proteome</keyword>
<sequence length="161" mass="17841">MPHGTAPHETRVRRATVADADVLARLLHDFNTEFGSPTPGPAVLADRLRRMLPTDRTRAWLVTEATTAAGLALVTRRANVWSDHPVDLLDELYVVPALRSVGPGSLLIRAVLDDARAADVAWVEVPVDAQDRDARRFYRRHGFQEAQPETGEPELVLSQHL</sequence>
<dbReference type="EMBL" id="BAAAYG010000012">
    <property type="protein sequence ID" value="GAA3287648.1"/>
    <property type="molecule type" value="Genomic_DNA"/>
</dbReference>
<reference evidence="5" key="1">
    <citation type="journal article" date="2019" name="Int. J. Syst. Evol. Microbiol.">
        <title>The Global Catalogue of Microorganisms (GCM) 10K type strain sequencing project: providing services to taxonomists for standard genome sequencing and annotation.</title>
        <authorList>
            <consortium name="The Broad Institute Genomics Platform"/>
            <consortium name="The Broad Institute Genome Sequencing Center for Infectious Disease"/>
            <person name="Wu L."/>
            <person name="Ma J."/>
        </authorList>
    </citation>
    <scope>NUCLEOTIDE SEQUENCE [LARGE SCALE GENOMIC DNA]</scope>
    <source>
        <strain evidence="5">JCM 11483</strain>
    </source>
</reference>
<evidence type="ECO:0000256" key="2">
    <source>
        <dbReference type="ARBA" id="ARBA00023315"/>
    </source>
</evidence>
<dbReference type="PROSITE" id="PS51186">
    <property type="entry name" value="GNAT"/>
    <property type="match status" value="1"/>
</dbReference>
<dbReference type="PANTHER" id="PTHR43877">
    <property type="entry name" value="AMINOALKYLPHOSPHONATE N-ACETYLTRANSFERASE-RELATED-RELATED"/>
    <property type="match status" value="1"/>
</dbReference>
<keyword evidence="2" id="KW-0012">Acyltransferase</keyword>
<feature type="domain" description="N-acetyltransferase" evidence="3">
    <location>
        <begin position="10"/>
        <end position="161"/>
    </location>
</feature>
<comment type="caution">
    <text evidence="4">The sequence shown here is derived from an EMBL/GenBank/DDBJ whole genome shotgun (WGS) entry which is preliminary data.</text>
</comment>
<dbReference type="RefSeq" id="WP_344721814.1">
    <property type="nucleotide sequence ID" value="NZ_BAAAYG010000012.1"/>
</dbReference>
<dbReference type="SUPFAM" id="SSF55729">
    <property type="entry name" value="Acyl-CoA N-acyltransferases (Nat)"/>
    <property type="match status" value="1"/>
</dbReference>
<protein>
    <submittedName>
        <fullName evidence="4">GNAT family N-acetyltransferase</fullName>
    </submittedName>
</protein>
<proteinExistence type="predicted"/>
<dbReference type="InterPro" id="IPR016181">
    <property type="entry name" value="Acyl_CoA_acyltransferase"/>
</dbReference>
<gene>
    <name evidence="4" type="ORF">GCM10020260_24560</name>
</gene>
<evidence type="ECO:0000313" key="5">
    <source>
        <dbReference type="Proteomes" id="UP001501736"/>
    </source>
</evidence>
<dbReference type="InterPro" id="IPR000182">
    <property type="entry name" value="GNAT_dom"/>
</dbReference>
<organism evidence="4 5">
    <name type="scientific">Nesterenkonia halobia</name>
    <dbReference type="NCBI Taxonomy" id="37922"/>
    <lineage>
        <taxon>Bacteria</taxon>
        <taxon>Bacillati</taxon>
        <taxon>Actinomycetota</taxon>
        <taxon>Actinomycetes</taxon>
        <taxon>Micrococcales</taxon>
        <taxon>Micrococcaceae</taxon>
        <taxon>Nesterenkonia</taxon>
    </lineage>
</organism>
<evidence type="ECO:0000256" key="1">
    <source>
        <dbReference type="ARBA" id="ARBA00022679"/>
    </source>
</evidence>
<accession>A0ABP6RGU1</accession>
<dbReference type="CDD" id="cd04301">
    <property type="entry name" value="NAT_SF"/>
    <property type="match status" value="1"/>
</dbReference>
<dbReference type="Proteomes" id="UP001501736">
    <property type="component" value="Unassembled WGS sequence"/>
</dbReference>